<evidence type="ECO:0000259" key="4">
    <source>
        <dbReference type="SMART" id="SM00892"/>
    </source>
</evidence>
<dbReference type="GO" id="GO:0016787">
    <property type="term" value="F:hydrolase activity"/>
    <property type="evidence" value="ECO:0007669"/>
    <property type="project" value="InterPro"/>
</dbReference>
<feature type="binding site" evidence="2">
    <location>
        <position position="164"/>
    </location>
    <ligand>
        <name>Mg(2+)</name>
        <dbReference type="ChEBI" id="CHEBI:18420"/>
        <note>catalytic</note>
    </ligand>
</feature>
<dbReference type="RefSeq" id="WP_208342018.1">
    <property type="nucleotide sequence ID" value="NZ_CAWQFN010000049.1"/>
</dbReference>
<dbReference type="PROSITE" id="PS51257">
    <property type="entry name" value="PROKAR_LIPOPROTEIN"/>
    <property type="match status" value="1"/>
</dbReference>
<dbReference type="EMBL" id="JAALHA020000023">
    <property type="protein sequence ID" value="MDR9899260.1"/>
    <property type="molecule type" value="Genomic_DNA"/>
</dbReference>
<feature type="domain" description="ENPP1-3/EXOG-like endonuclease/phosphodiesterase" evidence="3">
    <location>
        <begin position="71"/>
        <end position="273"/>
    </location>
</feature>
<keyword evidence="5" id="KW-0540">Nuclease</keyword>
<reference evidence="6" key="1">
    <citation type="journal article" date="2021" name="Science">
        <title>Hunting the eagle killer: A cyanobacterial neurotoxin causes vacuolar myelinopathy.</title>
        <authorList>
            <person name="Breinlinger S."/>
            <person name="Phillips T.J."/>
            <person name="Haram B.N."/>
            <person name="Mares J."/>
            <person name="Martinez Yerena J.A."/>
            <person name="Hrouzek P."/>
            <person name="Sobotka R."/>
            <person name="Henderson W.M."/>
            <person name="Schmieder P."/>
            <person name="Williams S.M."/>
            <person name="Lauderdale J.D."/>
            <person name="Wilde H.D."/>
            <person name="Gerrin W."/>
            <person name="Kust A."/>
            <person name="Washington J.W."/>
            <person name="Wagner C."/>
            <person name="Geier B."/>
            <person name="Liebeke M."/>
            <person name="Enke H."/>
            <person name="Niedermeyer T.H.J."/>
            <person name="Wilde S.B."/>
        </authorList>
    </citation>
    <scope>NUCLEOTIDE SEQUENCE [LARGE SCALE GENOMIC DNA]</scope>
    <source>
        <strain evidence="6">Thurmond2011</strain>
    </source>
</reference>
<dbReference type="SMART" id="SM00477">
    <property type="entry name" value="NUC"/>
    <property type="match status" value="1"/>
</dbReference>
<keyword evidence="5" id="KW-0378">Hydrolase</keyword>
<dbReference type="CDD" id="cd00091">
    <property type="entry name" value="NUC"/>
    <property type="match status" value="1"/>
</dbReference>
<protein>
    <submittedName>
        <fullName evidence="5">DNA/RNA non-specific endonuclease</fullName>
    </submittedName>
</protein>
<feature type="active site" description="Proton acceptor" evidence="1">
    <location>
        <position position="133"/>
    </location>
</feature>
<dbReference type="InterPro" id="IPR020821">
    <property type="entry name" value="ENPP1-3/EXOG-like_nuc-like"/>
</dbReference>
<evidence type="ECO:0000259" key="3">
    <source>
        <dbReference type="SMART" id="SM00477"/>
    </source>
</evidence>
<dbReference type="InterPro" id="IPR044925">
    <property type="entry name" value="His-Me_finger_sf"/>
</dbReference>
<keyword evidence="6" id="KW-1185">Reference proteome</keyword>
<dbReference type="AlphaFoldDB" id="A0AAP5ICT1"/>
<dbReference type="Proteomes" id="UP000667802">
    <property type="component" value="Unassembled WGS sequence"/>
</dbReference>
<name>A0AAP5ICT1_9CYAN</name>
<dbReference type="Gene3D" id="3.40.570.10">
    <property type="entry name" value="Extracellular Endonuclease, subunit A"/>
    <property type="match status" value="1"/>
</dbReference>
<dbReference type="PANTHER" id="PTHR13966:SF5">
    <property type="entry name" value="ENDONUCLEASE G, MITOCHONDRIAL"/>
    <property type="match status" value="1"/>
</dbReference>
<accession>A0AAP5ICT1</accession>
<evidence type="ECO:0000313" key="6">
    <source>
        <dbReference type="Proteomes" id="UP000667802"/>
    </source>
</evidence>
<dbReference type="InterPro" id="IPR001604">
    <property type="entry name" value="Endo_G_ENPP1-like_dom"/>
</dbReference>
<dbReference type="SMART" id="SM00892">
    <property type="entry name" value="Endonuclease_NS"/>
    <property type="match status" value="1"/>
</dbReference>
<dbReference type="GO" id="GO:0004519">
    <property type="term" value="F:endonuclease activity"/>
    <property type="evidence" value="ECO:0007669"/>
    <property type="project" value="UniProtKB-KW"/>
</dbReference>
<comment type="caution">
    <text evidence="5">The sequence shown here is derived from an EMBL/GenBank/DDBJ whole genome shotgun (WGS) entry which is preliminary data.</text>
</comment>
<dbReference type="PANTHER" id="PTHR13966">
    <property type="entry name" value="ENDONUCLEASE RELATED"/>
    <property type="match status" value="1"/>
</dbReference>
<evidence type="ECO:0000256" key="2">
    <source>
        <dbReference type="PIRSR" id="PIRSR640255-2"/>
    </source>
</evidence>
<dbReference type="GO" id="GO:0003676">
    <property type="term" value="F:nucleic acid binding"/>
    <property type="evidence" value="ECO:0007669"/>
    <property type="project" value="InterPro"/>
</dbReference>
<gene>
    <name evidence="5" type="ORF">G7B40_032570</name>
</gene>
<dbReference type="GO" id="GO:0046872">
    <property type="term" value="F:metal ion binding"/>
    <property type="evidence" value="ECO:0007669"/>
    <property type="project" value="UniProtKB-KW"/>
</dbReference>
<keyword evidence="5" id="KW-0255">Endonuclease</keyword>
<dbReference type="InterPro" id="IPR044929">
    <property type="entry name" value="DNA/RNA_non-sp_Endonuclease_sf"/>
</dbReference>
<evidence type="ECO:0000256" key="1">
    <source>
        <dbReference type="PIRSR" id="PIRSR640255-1"/>
    </source>
</evidence>
<dbReference type="SUPFAM" id="SSF54060">
    <property type="entry name" value="His-Me finger endonucleases"/>
    <property type="match status" value="1"/>
</dbReference>
<feature type="domain" description="DNA/RNA non-specific endonuclease/pyrophosphatase/phosphodiesterase" evidence="4">
    <location>
        <begin position="70"/>
        <end position="273"/>
    </location>
</feature>
<organism evidence="5 6">
    <name type="scientific">Aetokthonos hydrillicola Thurmond2011</name>
    <dbReference type="NCBI Taxonomy" id="2712845"/>
    <lineage>
        <taxon>Bacteria</taxon>
        <taxon>Bacillati</taxon>
        <taxon>Cyanobacteriota</taxon>
        <taxon>Cyanophyceae</taxon>
        <taxon>Nostocales</taxon>
        <taxon>Hapalosiphonaceae</taxon>
        <taxon>Aetokthonos</taxon>
    </lineage>
</organism>
<dbReference type="Pfam" id="PF01223">
    <property type="entry name" value="Endonuclease_NS"/>
    <property type="match status" value="1"/>
</dbReference>
<evidence type="ECO:0000313" key="5">
    <source>
        <dbReference type="EMBL" id="MDR9899260.1"/>
    </source>
</evidence>
<dbReference type="InterPro" id="IPR040255">
    <property type="entry name" value="Non-specific_endonuclease"/>
</dbReference>
<keyword evidence="2" id="KW-0479">Metal-binding</keyword>
<proteinExistence type="predicted"/>
<sequence length="285" mass="31893">MRKVDFFRYFWPLAATLVVVALILVGCSGKLTQLLPTKQAPPQVASVHLILGNPSDATDSVTDADNYLMVKPQYALSYNKSKGTLNWASWQLNKSWLGNVDRQNNFRPDDTLPTKWERVTPSAYIGSGYDKGHVVPSADRTRSVDDNSATFLMTNIMPQTPDNNRRTWEGLESYCRELVVKQGKELYIIAGPFDSQSQPLKGKVTIPQTTWKVIVILDRPGMGLTGVTTDTRVIAVNIPNKQGINPDWTAYKLTVDELEDLTDYNFLSNLAPAIQDVIEEKIDTQ</sequence>